<dbReference type="GO" id="GO:0097431">
    <property type="term" value="C:mitotic spindle pole"/>
    <property type="evidence" value="ECO:0007669"/>
    <property type="project" value="Ensembl"/>
</dbReference>
<dbReference type="InterPro" id="IPR005108">
    <property type="entry name" value="HELP"/>
</dbReference>
<dbReference type="InterPro" id="IPR011047">
    <property type="entry name" value="Quinoprotein_ADH-like_sf"/>
</dbReference>
<dbReference type="GO" id="GO:0007405">
    <property type="term" value="P:neuroblast proliferation"/>
    <property type="evidence" value="ECO:0007669"/>
    <property type="project" value="Ensembl"/>
</dbReference>
<dbReference type="Bgee" id="ENSECAG00000019766">
    <property type="expression patterns" value="Expressed in oviduct epithelium and 22 other cell types or tissues"/>
</dbReference>
<keyword evidence="3" id="KW-0493">Microtubule</keyword>
<dbReference type="InterPro" id="IPR015943">
    <property type="entry name" value="WD40/YVTN_repeat-like_dom_sf"/>
</dbReference>
<dbReference type="CDD" id="cd21947">
    <property type="entry name" value="TD_EMAP1"/>
    <property type="match status" value="1"/>
</dbReference>
<protein>
    <submittedName>
        <fullName evidence="10">EMAP like 1</fullName>
    </submittedName>
</protein>
<dbReference type="ExpressionAtlas" id="A0A3Q2I5D1">
    <property type="expression patterns" value="baseline"/>
</dbReference>
<dbReference type="Gene3D" id="2.130.10.10">
    <property type="entry name" value="YVTN repeat-like/Quinoprotein amine dehydrogenase"/>
    <property type="match status" value="2"/>
</dbReference>
<dbReference type="InterPro" id="IPR001680">
    <property type="entry name" value="WD40_rpt"/>
</dbReference>
<dbReference type="Pfam" id="PF23409">
    <property type="entry name" value="Beta-prop_EML"/>
    <property type="match status" value="1"/>
</dbReference>
<dbReference type="InterPro" id="IPR055439">
    <property type="entry name" value="Beta-prop_EML_1st"/>
</dbReference>
<dbReference type="PANTHER" id="PTHR13720:SF22">
    <property type="entry name" value="ECHINODERM MICROTUBULE-ASSOCIATED PROTEIN-LIKE 1"/>
    <property type="match status" value="1"/>
</dbReference>
<evidence type="ECO:0000256" key="4">
    <source>
        <dbReference type="ARBA" id="ARBA00022737"/>
    </source>
</evidence>
<dbReference type="SMART" id="SM00320">
    <property type="entry name" value="WD40"/>
    <property type="match status" value="9"/>
</dbReference>
<feature type="repeat" description="WD" evidence="5">
    <location>
        <begin position="509"/>
        <end position="541"/>
    </location>
</feature>
<dbReference type="Proteomes" id="UP000002281">
    <property type="component" value="Chromosome 24"/>
</dbReference>
<evidence type="ECO:0000256" key="6">
    <source>
        <dbReference type="SAM" id="Coils"/>
    </source>
</evidence>
<organism evidence="10 11">
    <name type="scientific">Equus caballus</name>
    <name type="common">Horse</name>
    <dbReference type="NCBI Taxonomy" id="9796"/>
    <lineage>
        <taxon>Eukaryota</taxon>
        <taxon>Metazoa</taxon>
        <taxon>Chordata</taxon>
        <taxon>Craniata</taxon>
        <taxon>Vertebrata</taxon>
        <taxon>Euteleostomi</taxon>
        <taxon>Mammalia</taxon>
        <taxon>Eutheria</taxon>
        <taxon>Laurasiatheria</taxon>
        <taxon>Perissodactyla</taxon>
        <taxon>Equidae</taxon>
        <taxon>Equus</taxon>
    </lineage>
</organism>
<dbReference type="Pfam" id="PF23414">
    <property type="entry name" value="Beta-prop_EML_2"/>
    <property type="match status" value="1"/>
</dbReference>
<dbReference type="PANTHER" id="PTHR13720">
    <property type="entry name" value="WD-40 REPEAT PROTEIN"/>
    <property type="match status" value="1"/>
</dbReference>
<dbReference type="PROSITE" id="PS50082">
    <property type="entry name" value="WD_REPEATS_2"/>
    <property type="match status" value="1"/>
</dbReference>
<dbReference type="SUPFAM" id="SSF50998">
    <property type="entry name" value="Quinoprotein alcohol dehydrogenase-like"/>
    <property type="match status" value="1"/>
</dbReference>
<dbReference type="VGNC" id="VGNC:17564">
    <property type="gene designation" value="EML1"/>
</dbReference>
<dbReference type="GO" id="GO:0002244">
    <property type="term" value="P:hematopoietic progenitor cell differentiation"/>
    <property type="evidence" value="ECO:0007669"/>
    <property type="project" value="Ensembl"/>
</dbReference>
<dbReference type="GO" id="GO:0008017">
    <property type="term" value="F:microtubule binding"/>
    <property type="evidence" value="ECO:0007669"/>
    <property type="project" value="Ensembl"/>
</dbReference>
<accession>A0A3Q2I5D1</accession>
<dbReference type="InterPro" id="IPR050630">
    <property type="entry name" value="WD_repeat_EMAP"/>
</dbReference>
<dbReference type="GO" id="GO:0005829">
    <property type="term" value="C:cytosol"/>
    <property type="evidence" value="ECO:0007669"/>
    <property type="project" value="Ensembl"/>
</dbReference>
<dbReference type="Pfam" id="PF03451">
    <property type="entry name" value="HELP"/>
    <property type="match status" value="1"/>
</dbReference>
<feature type="region of interest" description="Disordered" evidence="7">
    <location>
        <begin position="46"/>
        <end position="148"/>
    </location>
</feature>
<evidence type="ECO:0000256" key="1">
    <source>
        <dbReference type="ARBA" id="ARBA00006489"/>
    </source>
</evidence>
<dbReference type="GO" id="GO:0007052">
    <property type="term" value="P:mitotic spindle organization"/>
    <property type="evidence" value="ECO:0007669"/>
    <property type="project" value="Ensembl"/>
</dbReference>
<proteinExistence type="inferred from homology"/>
<name>A0A3Q2I5D1_HORSE</name>
<dbReference type="Ensembl" id="ENSECAT00000061850.2">
    <property type="protein sequence ID" value="ENSECAP00000042492.2"/>
    <property type="gene ID" value="ENSECAG00000019766.4"/>
</dbReference>
<evidence type="ECO:0000256" key="5">
    <source>
        <dbReference type="PROSITE-ProRule" id="PRU00221"/>
    </source>
</evidence>
<evidence type="ECO:0000259" key="9">
    <source>
        <dbReference type="Pfam" id="PF23414"/>
    </source>
</evidence>
<dbReference type="InterPro" id="IPR055442">
    <property type="entry name" value="Beta-prop_EML-like_2nd"/>
</dbReference>
<dbReference type="GO" id="GO:0005874">
    <property type="term" value="C:microtubule"/>
    <property type="evidence" value="ECO:0007669"/>
    <property type="project" value="UniProtKB-KW"/>
</dbReference>
<feature type="domain" description="EML-like first beta-propeller" evidence="8">
    <location>
        <begin position="234"/>
        <end position="499"/>
    </location>
</feature>
<reference evidence="10" key="3">
    <citation type="submission" date="2025-09" db="UniProtKB">
        <authorList>
            <consortium name="Ensembl"/>
        </authorList>
    </citation>
    <scope>IDENTIFICATION</scope>
    <source>
        <strain evidence="10">Thoroughbred</strain>
    </source>
</reference>
<keyword evidence="2 5" id="KW-0853">WD repeat</keyword>
<evidence type="ECO:0000256" key="7">
    <source>
        <dbReference type="SAM" id="MobiDB-lite"/>
    </source>
</evidence>
<evidence type="ECO:0000313" key="11">
    <source>
        <dbReference type="Proteomes" id="UP000002281"/>
    </source>
</evidence>
<evidence type="ECO:0000313" key="12">
    <source>
        <dbReference type="VGNC" id="VGNC:17564"/>
    </source>
</evidence>
<comment type="similarity">
    <text evidence="1">Belongs to the WD repeat EMAP family.</text>
</comment>
<reference evidence="10 11" key="1">
    <citation type="journal article" date="2009" name="Science">
        <title>Genome sequence, comparative analysis, and population genetics of the domestic horse.</title>
        <authorList>
            <consortium name="Broad Institute Genome Sequencing Platform"/>
            <consortium name="Broad Institute Whole Genome Assembly Team"/>
            <person name="Wade C.M."/>
            <person name="Giulotto E."/>
            <person name="Sigurdsson S."/>
            <person name="Zoli M."/>
            <person name="Gnerre S."/>
            <person name="Imsland F."/>
            <person name="Lear T.L."/>
            <person name="Adelson D.L."/>
            <person name="Bailey E."/>
            <person name="Bellone R.R."/>
            <person name="Bloecker H."/>
            <person name="Distl O."/>
            <person name="Edgar R.C."/>
            <person name="Garber M."/>
            <person name="Leeb T."/>
            <person name="Mauceli E."/>
            <person name="MacLeod J.N."/>
            <person name="Penedo M.C.T."/>
            <person name="Raison J.M."/>
            <person name="Sharpe T."/>
            <person name="Vogel J."/>
            <person name="Andersson L."/>
            <person name="Antczak D.F."/>
            <person name="Biagi T."/>
            <person name="Binns M.M."/>
            <person name="Chowdhary B.P."/>
            <person name="Coleman S.J."/>
            <person name="Della Valle G."/>
            <person name="Fryc S."/>
            <person name="Guerin G."/>
            <person name="Hasegawa T."/>
            <person name="Hill E.W."/>
            <person name="Jurka J."/>
            <person name="Kiialainen A."/>
            <person name="Lindgren G."/>
            <person name="Liu J."/>
            <person name="Magnani E."/>
            <person name="Mickelson J.R."/>
            <person name="Murray J."/>
            <person name="Nergadze S.G."/>
            <person name="Onofrio R."/>
            <person name="Pedroni S."/>
            <person name="Piras M.F."/>
            <person name="Raudsepp T."/>
            <person name="Rocchi M."/>
            <person name="Roeed K.H."/>
            <person name="Ryder O.A."/>
            <person name="Searle S."/>
            <person name="Skow L."/>
            <person name="Swinburne J.E."/>
            <person name="Syvaenen A.C."/>
            <person name="Tozaki T."/>
            <person name="Valberg S.J."/>
            <person name="Vaudin M."/>
            <person name="White J.R."/>
            <person name="Zody M.C."/>
            <person name="Lander E.S."/>
            <person name="Lindblad-Toh K."/>
        </authorList>
    </citation>
    <scope>NUCLEOTIDE SEQUENCE [LARGE SCALE GENOMIC DNA]</scope>
    <source>
        <strain evidence="10 11">Thoroughbred</strain>
    </source>
</reference>
<dbReference type="GO" id="GO:0007420">
    <property type="term" value="P:brain development"/>
    <property type="evidence" value="ECO:0007669"/>
    <property type="project" value="Ensembl"/>
</dbReference>
<gene>
    <name evidence="10 12" type="primary">EML1</name>
</gene>
<sequence length="843" mass="93384">MEVTDRIASLEQRVQMQEDDIQLLKSALADVVRRLNITEEQQAVLNRKGPTKARPLVQTLPLRPTVNNGTVLPKRPSGSLPSPSGARKETAVHAATKSTIKRTSSSERVSPGGRRESYGDSKGNRNRAGSTSSSSSGKKNSESKPKEPVFSAEEGYVKMFLRGRPVTMYMPKEQVDSYSLEAKAELPAKRLKLEWVYGYRGRDCRNNLYLLPTGETVYFIASVVVLYNVEEQLQRHYAGHNDDVKCLAVHPDRITIATGQVAGTSKDGKQLPPHVRIWDSVTLNTLHVIGIGFFDRAVTCIAFSKSNGGSNLCAVDDSNDHVLSVWDWQKEERLADVKCSNEAVFAADFHPTDTNIIVTCGKSHLYFWTLEGNSLIKKQGLFEKQEKPKFVLCVTFSENGDTITGDSSGNILVWGKGTNRISYAVQGAHEGGIFALCMLRDGTLVSGGGKDRKLISWNGNYQKLHKTEIPEQFGPIRTVAEGKGDVILIGTTRNFVLQGTLAGDFAPITQGHTDELWGLAIHASKPQFLTCGHDRHATLWDAVGHRPVWDKIIEDPAQSSGFHPSGSVVAVGTLTGRWFVFDTETKDLVTVHTDGNEQLSVMRYSPDGNFLAIGSHDNCIYIYGVSDNGRKYTRVGKCSGHSSFITHLDWSVNSQFLVSNSGDYEILYYKEIWAQIRGHGHQEPVGGDTVAYLLRKKGEGKRERWQVPGWRLPPARPPLHPSPPPPRGSLCLQAGRKCGNYERHRMGFTHLHFGLPCVWSVARRLGRNRHQCRVSGPREKSPVHRRRLWQSPPLLIPLLAVPGKALSSRLISALWACVHCLPGCLVIEENGAVSECHRPQMST</sequence>
<dbReference type="GeneTree" id="ENSGT00940000153887"/>
<keyword evidence="4" id="KW-0677">Repeat</keyword>
<reference evidence="10" key="2">
    <citation type="submission" date="2025-08" db="UniProtKB">
        <authorList>
            <consortium name="Ensembl"/>
        </authorList>
    </citation>
    <scope>IDENTIFICATION</scope>
    <source>
        <strain evidence="10">Thoroughbred</strain>
    </source>
</reference>
<feature type="domain" description="EML-like second beta-propeller" evidence="9">
    <location>
        <begin position="516"/>
        <end position="670"/>
    </location>
</feature>
<feature type="compositionally biased region" description="Basic and acidic residues" evidence="7">
    <location>
        <begin position="113"/>
        <end position="123"/>
    </location>
</feature>
<dbReference type="AlphaFoldDB" id="A0A3Q2I5D1"/>
<evidence type="ECO:0000259" key="8">
    <source>
        <dbReference type="Pfam" id="PF23409"/>
    </source>
</evidence>
<feature type="coiled-coil region" evidence="6">
    <location>
        <begin position="7"/>
        <end position="41"/>
    </location>
</feature>
<evidence type="ECO:0000313" key="10">
    <source>
        <dbReference type="Ensembl" id="ENSECAP00000042492.2"/>
    </source>
</evidence>
<dbReference type="GO" id="GO:1990023">
    <property type="term" value="C:mitotic spindle midzone"/>
    <property type="evidence" value="ECO:0007669"/>
    <property type="project" value="Ensembl"/>
</dbReference>
<keyword evidence="6" id="KW-0175">Coiled coil</keyword>
<feature type="compositionally biased region" description="Polar residues" evidence="7">
    <location>
        <begin position="96"/>
        <end position="108"/>
    </location>
</feature>
<keyword evidence="11" id="KW-1185">Reference proteome</keyword>
<dbReference type="FunFam" id="2.130.10.10:FF:000011">
    <property type="entry name" value="Echinoderm microtubule-associated protein-like 2 isoform 1"/>
    <property type="match status" value="1"/>
</dbReference>
<evidence type="ECO:0000256" key="2">
    <source>
        <dbReference type="ARBA" id="ARBA00022574"/>
    </source>
</evidence>
<evidence type="ECO:0000256" key="3">
    <source>
        <dbReference type="ARBA" id="ARBA00022701"/>
    </source>
</evidence>